<proteinExistence type="predicted"/>
<keyword evidence="3" id="KW-1185">Reference proteome</keyword>
<name>A0A8T0SZ79_PANVG</name>
<dbReference type="Pfam" id="PF03478">
    <property type="entry name" value="Beta-prop_KIB1-4"/>
    <property type="match status" value="1"/>
</dbReference>
<gene>
    <name evidence="2" type="ORF">PVAP13_5KG700800</name>
</gene>
<organism evidence="2 3">
    <name type="scientific">Panicum virgatum</name>
    <name type="common">Blackwell switchgrass</name>
    <dbReference type="NCBI Taxonomy" id="38727"/>
    <lineage>
        <taxon>Eukaryota</taxon>
        <taxon>Viridiplantae</taxon>
        <taxon>Streptophyta</taxon>
        <taxon>Embryophyta</taxon>
        <taxon>Tracheophyta</taxon>
        <taxon>Spermatophyta</taxon>
        <taxon>Magnoliopsida</taxon>
        <taxon>Liliopsida</taxon>
        <taxon>Poales</taxon>
        <taxon>Poaceae</taxon>
        <taxon>PACMAD clade</taxon>
        <taxon>Panicoideae</taxon>
        <taxon>Panicodae</taxon>
        <taxon>Paniceae</taxon>
        <taxon>Panicinae</taxon>
        <taxon>Panicum</taxon>
        <taxon>Panicum sect. Hiantes</taxon>
    </lineage>
</organism>
<reference evidence="2" key="1">
    <citation type="submission" date="2020-05" db="EMBL/GenBank/DDBJ databases">
        <title>WGS assembly of Panicum virgatum.</title>
        <authorList>
            <person name="Lovell J.T."/>
            <person name="Jenkins J."/>
            <person name="Shu S."/>
            <person name="Juenger T.E."/>
            <person name="Schmutz J."/>
        </authorList>
    </citation>
    <scope>NUCLEOTIDE SEQUENCE</scope>
    <source>
        <strain evidence="2">AP13</strain>
    </source>
</reference>
<feature type="domain" description="KIB1-4 beta-propeller" evidence="1">
    <location>
        <begin position="21"/>
        <end position="268"/>
    </location>
</feature>
<dbReference type="PANTHER" id="PTHR33127">
    <property type="entry name" value="TRANSMEMBRANE PROTEIN"/>
    <property type="match status" value="1"/>
</dbReference>
<dbReference type="AlphaFoldDB" id="A0A8T0SZ79"/>
<dbReference type="InterPro" id="IPR005174">
    <property type="entry name" value="KIB1-4_b-propeller"/>
</dbReference>
<accession>A0A8T0SZ79</accession>
<evidence type="ECO:0000259" key="1">
    <source>
        <dbReference type="Pfam" id="PF03478"/>
    </source>
</evidence>
<comment type="caution">
    <text evidence="2">The sequence shown here is derived from an EMBL/GenBank/DDBJ whole genome shotgun (WGS) entry which is preliminary data.</text>
</comment>
<evidence type="ECO:0000313" key="2">
    <source>
        <dbReference type="EMBL" id="KAG2602658.1"/>
    </source>
</evidence>
<dbReference type="PANTHER" id="PTHR33127:SF85">
    <property type="entry name" value="OS11G0436500 PROTEIN"/>
    <property type="match status" value="1"/>
</dbReference>
<protein>
    <recommendedName>
        <fullName evidence="1">KIB1-4 beta-propeller domain-containing protein</fullName>
    </recommendedName>
</protein>
<dbReference type="Proteomes" id="UP000823388">
    <property type="component" value="Chromosome 5K"/>
</dbReference>
<dbReference type="EMBL" id="CM029045">
    <property type="protein sequence ID" value="KAG2602658.1"/>
    <property type="molecule type" value="Genomic_DNA"/>
</dbReference>
<sequence length="303" mass="34018">MLSLSEHKRIAGGGDTDEVLRNKIVTPTAQGFLLVRDPDTLSTFLYNPASSDDQVIQLPPLRGAGDDPAAPAGCVVLLVEGWDDTFIWYCRPGDDHWNKYEYDIGSHVLLYPDNKEEDQIKKNVICSIAACQGKFYFDCSAKEMRAIDLSSPEPAFTVIAIDDTIPADGSHGYDEQPPCRIFLVESNGEHYMVRLLFVSPYEGGDEIDRASAHKMDFSRRRWCSVRDLGGRAFLLSQFYFGASCSAASEHGLLPDRGCDRVYFMFDRNNSLQSLDVKDETYQLRKLDDAPKADKAFWLLPTHP</sequence>
<evidence type="ECO:0000313" key="3">
    <source>
        <dbReference type="Proteomes" id="UP000823388"/>
    </source>
</evidence>